<evidence type="ECO:0000313" key="2">
    <source>
        <dbReference type="EMBL" id="MDS3860825.1"/>
    </source>
</evidence>
<comment type="caution">
    <text evidence="2">The sequence shown here is derived from an EMBL/GenBank/DDBJ whole genome shotgun (WGS) entry which is preliminary data.</text>
</comment>
<keyword evidence="3" id="KW-1185">Reference proteome</keyword>
<dbReference type="CDD" id="cd06260">
    <property type="entry name" value="DUF820-like"/>
    <property type="match status" value="1"/>
</dbReference>
<dbReference type="AlphaFoldDB" id="A0AAE4FRI1"/>
<protein>
    <submittedName>
        <fullName evidence="2">Uma2 family endonuclease</fullName>
    </submittedName>
</protein>
<dbReference type="InterPro" id="IPR012296">
    <property type="entry name" value="Nuclease_put_TT1808"/>
</dbReference>
<evidence type="ECO:0000313" key="3">
    <source>
        <dbReference type="Proteomes" id="UP001268256"/>
    </source>
</evidence>
<name>A0AAE4FRI1_9CYAN</name>
<dbReference type="Pfam" id="PF05685">
    <property type="entry name" value="Uma2"/>
    <property type="match status" value="1"/>
</dbReference>
<dbReference type="Proteomes" id="UP001268256">
    <property type="component" value="Unassembled WGS sequence"/>
</dbReference>
<dbReference type="SUPFAM" id="SSF52980">
    <property type="entry name" value="Restriction endonuclease-like"/>
    <property type="match status" value="1"/>
</dbReference>
<keyword evidence="2" id="KW-0540">Nuclease</keyword>
<dbReference type="InterPro" id="IPR008538">
    <property type="entry name" value="Uma2"/>
</dbReference>
<keyword evidence="2" id="KW-0255">Endonuclease</keyword>
<organism evidence="2 3">
    <name type="scientific">Pseudocalidococcus azoricus BACA0444</name>
    <dbReference type="NCBI Taxonomy" id="2918990"/>
    <lineage>
        <taxon>Bacteria</taxon>
        <taxon>Bacillati</taxon>
        <taxon>Cyanobacteriota</taxon>
        <taxon>Cyanophyceae</taxon>
        <taxon>Acaryochloridales</taxon>
        <taxon>Thermosynechococcaceae</taxon>
        <taxon>Pseudocalidococcus</taxon>
        <taxon>Pseudocalidococcus azoricus</taxon>
    </lineage>
</organism>
<accession>A0AAE4FRI1</accession>
<feature type="domain" description="Putative restriction endonuclease" evidence="1">
    <location>
        <begin position="16"/>
        <end position="186"/>
    </location>
</feature>
<keyword evidence="2" id="KW-0378">Hydrolase</keyword>
<reference evidence="3" key="1">
    <citation type="submission" date="2023-07" db="EMBL/GenBank/DDBJ databases">
        <authorList>
            <person name="Luz R."/>
            <person name="Cordeiro R."/>
            <person name="Fonseca A."/>
            <person name="Goncalves V."/>
        </authorList>
    </citation>
    <scope>NUCLEOTIDE SEQUENCE [LARGE SCALE GENOMIC DNA]</scope>
    <source>
        <strain evidence="3">BACA0444</strain>
    </source>
</reference>
<dbReference type="RefSeq" id="WP_322878087.1">
    <property type="nucleotide sequence ID" value="NZ_JAVMIP010000006.1"/>
</dbReference>
<proteinExistence type="predicted"/>
<dbReference type="Gene3D" id="3.90.1570.10">
    <property type="entry name" value="tt1808, chain A"/>
    <property type="match status" value="1"/>
</dbReference>
<dbReference type="EMBL" id="JAVMIP010000006">
    <property type="protein sequence ID" value="MDS3860825.1"/>
    <property type="molecule type" value="Genomic_DNA"/>
</dbReference>
<dbReference type="PANTHER" id="PTHR34107:SF7">
    <property type="entry name" value="SLR2092 PROTEIN"/>
    <property type="match status" value="1"/>
</dbReference>
<dbReference type="PANTHER" id="PTHR34107">
    <property type="entry name" value="SLL0198 PROTEIN-RELATED"/>
    <property type="match status" value="1"/>
</dbReference>
<gene>
    <name evidence="2" type="ORF">RIF25_08360</name>
</gene>
<evidence type="ECO:0000259" key="1">
    <source>
        <dbReference type="Pfam" id="PF05685"/>
    </source>
</evidence>
<sequence length="190" mass="21151">MSSPVPPPLTTTISLAEFQQLCAAWPDLRLERDPQGELIQMAPAGSETGHRNLELGGQLWYWNRQARLGLVFDSSAGFLLPNGAVRSPYLAWVSLARWQQLTDAEKQGFAPICPDFVLELASPSDHLPTLQAKMSEYINNGARLGWLIVPLLNQAWVYRPDQTPLLLERPAQLFGDDVLPNFVLDLCTLS</sequence>
<dbReference type="InterPro" id="IPR011335">
    <property type="entry name" value="Restrct_endonuc-II-like"/>
</dbReference>
<dbReference type="GO" id="GO:0004519">
    <property type="term" value="F:endonuclease activity"/>
    <property type="evidence" value="ECO:0007669"/>
    <property type="project" value="UniProtKB-KW"/>
</dbReference>